<sequence>MALNDKQIRAALLKRLQTYKDSKIYEEFVLPSSKARADVVVVNGHFTGYEIKSDVDSLQRLPSQIKEYDIYLEKNYIVVGQKFASKVHEYVPEHWGIIVATEKNDSVSLEFRRPAKQNPHWSFNEFIFFLPANDLKYITKEIPRFQKRFSRTAIQGMIKQNIIAMINEESSKIEQKQITKITRSIFKGCDVRTLYKGGVLL</sequence>
<dbReference type="RefSeq" id="WP_176799613.1">
    <property type="nucleotide sequence ID" value="NZ_CP040798.1"/>
</dbReference>
<reference evidence="1 2" key="1">
    <citation type="submission" date="2019-06" db="EMBL/GenBank/DDBJ databases">
        <title>The organization of the Streptococcus sanguinis genomes.</title>
        <authorList>
            <person name="Wang H.Y."/>
            <person name="Chen Y.Y.M."/>
            <person name="Wu C.H."/>
        </authorList>
    </citation>
    <scope>NUCLEOTIDE SEQUENCE [LARGE SCALE GENOMIC DNA]</scope>
    <source>
        <strain evidence="1 2">CGMH058</strain>
    </source>
</reference>
<evidence type="ECO:0000313" key="2">
    <source>
        <dbReference type="Proteomes" id="UP000509535"/>
    </source>
</evidence>
<dbReference type="NCBIfam" id="NF033832">
    <property type="entry name" value="sce7726_fam"/>
    <property type="match status" value="1"/>
</dbReference>
<protein>
    <submittedName>
        <fullName evidence="1">Sce7726 family protein</fullName>
    </submittedName>
</protein>
<proteinExistence type="predicted"/>
<accession>A0A7H8V346</accession>
<organism evidence="1 2">
    <name type="scientific">Streptococcus sanguinis</name>
    <dbReference type="NCBI Taxonomy" id="1305"/>
    <lineage>
        <taxon>Bacteria</taxon>
        <taxon>Bacillati</taxon>
        <taxon>Bacillota</taxon>
        <taxon>Bacilli</taxon>
        <taxon>Lactobacillales</taxon>
        <taxon>Streptococcaceae</taxon>
        <taxon>Streptococcus</taxon>
    </lineage>
</organism>
<dbReference type="EMBL" id="CP040798">
    <property type="protein sequence ID" value="QLB50943.1"/>
    <property type="molecule type" value="Genomic_DNA"/>
</dbReference>
<evidence type="ECO:0000313" key="1">
    <source>
        <dbReference type="EMBL" id="QLB50943.1"/>
    </source>
</evidence>
<dbReference type="AlphaFoldDB" id="A0A7H8V346"/>
<gene>
    <name evidence="1" type="ORF">FDP16_10975</name>
</gene>
<dbReference type="InterPro" id="IPR047729">
    <property type="entry name" value="Sce7726-like"/>
</dbReference>
<dbReference type="Proteomes" id="UP000509535">
    <property type="component" value="Chromosome"/>
</dbReference>
<name>A0A7H8V346_STRSA</name>